<name>A0ABZ2QTY8_9ACTN</name>
<dbReference type="Proteomes" id="UP001626628">
    <property type="component" value="Chromosome"/>
</dbReference>
<protein>
    <submittedName>
        <fullName evidence="2">Uncharacterized protein</fullName>
    </submittedName>
</protein>
<dbReference type="EMBL" id="CP147982">
    <property type="protein sequence ID" value="WXK79850.1"/>
    <property type="molecule type" value="Genomic_DNA"/>
</dbReference>
<proteinExistence type="predicted"/>
<reference evidence="2 3" key="1">
    <citation type="submission" date="2024-03" db="EMBL/GenBank/DDBJ databases">
        <title>The complete genome of Streptomyces sirii sp.nov.</title>
        <authorList>
            <person name="Zakalyukina Y.V."/>
            <person name="Belik A.R."/>
            <person name="Biryukov M.V."/>
            <person name="Baturina O.A."/>
            <person name="Kabilov M.R."/>
        </authorList>
    </citation>
    <scope>NUCLEOTIDE SEQUENCE [LARGE SCALE GENOMIC DNA]</scope>
    <source>
        <strain evidence="2 3">BP-8</strain>
    </source>
</reference>
<evidence type="ECO:0000313" key="3">
    <source>
        <dbReference type="Proteomes" id="UP001626628"/>
    </source>
</evidence>
<gene>
    <name evidence="2" type="ORF">WAB15_29760</name>
</gene>
<sequence>MARRGFAARGPGGRLTTREPAARRPRAVPGRWISAALVGGLWWWAVVRLAVWPQSSGAVEGAVALGGWGLSLLPVHCVPWTGRSEGICRGALARGARGVRAAFTRASRRRRSGGGSGRS</sequence>
<feature type="region of interest" description="Disordered" evidence="1">
    <location>
        <begin position="1"/>
        <end position="23"/>
    </location>
</feature>
<accession>A0ABZ2QTY8</accession>
<evidence type="ECO:0000256" key="1">
    <source>
        <dbReference type="SAM" id="MobiDB-lite"/>
    </source>
</evidence>
<keyword evidence="3" id="KW-1185">Reference proteome</keyword>
<evidence type="ECO:0000313" key="2">
    <source>
        <dbReference type="EMBL" id="WXK79850.1"/>
    </source>
</evidence>
<organism evidence="2 3">
    <name type="scientific">Streptomyces sirii</name>
    <dbReference type="NCBI Taxonomy" id="3127701"/>
    <lineage>
        <taxon>Bacteria</taxon>
        <taxon>Bacillati</taxon>
        <taxon>Actinomycetota</taxon>
        <taxon>Actinomycetes</taxon>
        <taxon>Kitasatosporales</taxon>
        <taxon>Streptomycetaceae</taxon>
        <taxon>Streptomyces</taxon>
    </lineage>
</organism>